<sequence>MFAEPPPAKRQKTAPSGEAPMPRSRMLRQTLFVVMFLVRMSVRIASFTKIRRLLSSIAPFPVQKPVPLTSLTSLINCRP</sequence>
<reference evidence="2" key="1">
    <citation type="submission" date="2020-05" db="EMBL/GenBank/DDBJ databases">
        <title>WGS assembly of Panicum virgatum.</title>
        <authorList>
            <person name="Lovell J.T."/>
            <person name="Jenkins J."/>
            <person name="Shu S."/>
            <person name="Juenger T.E."/>
            <person name="Schmutz J."/>
        </authorList>
    </citation>
    <scope>NUCLEOTIDE SEQUENCE</scope>
    <source>
        <strain evidence="2">AP13</strain>
    </source>
</reference>
<dbReference type="Proteomes" id="UP000823388">
    <property type="component" value="Chromosome 3N"/>
</dbReference>
<evidence type="ECO:0000313" key="3">
    <source>
        <dbReference type="Proteomes" id="UP000823388"/>
    </source>
</evidence>
<comment type="caution">
    <text evidence="2">The sequence shown here is derived from an EMBL/GenBank/DDBJ whole genome shotgun (WGS) entry which is preliminary data.</text>
</comment>
<dbReference type="AlphaFoldDB" id="A0A8T0UHH2"/>
<proteinExistence type="predicted"/>
<organism evidence="2 3">
    <name type="scientific">Panicum virgatum</name>
    <name type="common">Blackwell switchgrass</name>
    <dbReference type="NCBI Taxonomy" id="38727"/>
    <lineage>
        <taxon>Eukaryota</taxon>
        <taxon>Viridiplantae</taxon>
        <taxon>Streptophyta</taxon>
        <taxon>Embryophyta</taxon>
        <taxon>Tracheophyta</taxon>
        <taxon>Spermatophyta</taxon>
        <taxon>Magnoliopsida</taxon>
        <taxon>Liliopsida</taxon>
        <taxon>Poales</taxon>
        <taxon>Poaceae</taxon>
        <taxon>PACMAD clade</taxon>
        <taxon>Panicoideae</taxon>
        <taxon>Panicodae</taxon>
        <taxon>Paniceae</taxon>
        <taxon>Panicinae</taxon>
        <taxon>Panicum</taxon>
        <taxon>Panicum sect. Hiantes</taxon>
    </lineage>
</organism>
<dbReference type="EMBL" id="CM029042">
    <property type="protein sequence ID" value="KAG2621817.1"/>
    <property type="molecule type" value="Genomic_DNA"/>
</dbReference>
<gene>
    <name evidence="2" type="ORF">PVAP13_3NG307200</name>
</gene>
<name>A0A8T0UHH2_PANVG</name>
<evidence type="ECO:0000313" key="2">
    <source>
        <dbReference type="EMBL" id="KAG2621817.1"/>
    </source>
</evidence>
<feature type="region of interest" description="Disordered" evidence="1">
    <location>
        <begin position="1"/>
        <end position="22"/>
    </location>
</feature>
<keyword evidence="3" id="KW-1185">Reference proteome</keyword>
<accession>A0A8T0UHH2</accession>
<evidence type="ECO:0000256" key="1">
    <source>
        <dbReference type="SAM" id="MobiDB-lite"/>
    </source>
</evidence>
<protein>
    <submittedName>
        <fullName evidence="2">Uncharacterized protein</fullName>
    </submittedName>
</protein>